<evidence type="ECO:0000256" key="7">
    <source>
        <dbReference type="ARBA" id="ARBA00023033"/>
    </source>
</evidence>
<dbReference type="InterPro" id="IPR001128">
    <property type="entry name" value="Cyt_P450"/>
</dbReference>
<reference evidence="8 9" key="1">
    <citation type="journal article" date="2021" name="ACS Chem. Biol.">
        <title>Genomic-Led Discovery of a Novel Glycopeptide Antibiotic by Nonomuraea coxensis DSM 45129.</title>
        <authorList>
            <person name="Yushchuk O."/>
            <person name="Vior N.M."/>
            <person name="Andreo-Vidal A."/>
            <person name="Berini F."/>
            <person name="Ruckert C."/>
            <person name="Busche T."/>
            <person name="Binda E."/>
            <person name="Kalinowski J."/>
            <person name="Truman A.W."/>
            <person name="Marinelli F."/>
        </authorList>
    </citation>
    <scope>NUCLEOTIDE SEQUENCE [LARGE SCALE GENOMIC DNA]</scope>
    <source>
        <strain evidence="8 9">DSM 45129</strain>
    </source>
</reference>
<comment type="cofactor">
    <cofactor evidence="1">
        <name>heme</name>
        <dbReference type="ChEBI" id="CHEBI:30413"/>
    </cofactor>
</comment>
<dbReference type="PANTHER" id="PTHR24286">
    <property type="entry name" value="CYTOCHROME P450 26"/>
    <property type="match status" value="1"/>
</dbReference>
<dbReference type="SUPFAM" id="SSF48264">
    <property type="entry name" value="Cytochrome P450"/>
    <property type="match status" value="1"/>
</dbReference>
<evidence type="ECO:0000313" key="9">
    <source>
        <dbReference type="Proteomes" id="UP000824681"/>
    </source>
</evidence>
<keyword evidence="9" id="KW-1185">Reference proteome</keyword>
<dbReference type="PRINTS" id="PR00463">
    <property type="entry name" value="EP450I"/>
</dbReference>
<proteinExistence type="inferred from homology"/>
<keyword evidence="6" id="KW-0408">Iron</keyword>
<dbReference type="RefSeq" id="WP_020541046.1">
    <property type="nucleotide sequence ID" value="NZ_CP068985.1"/>
</dbReference>
<dbReference type="InterPro" id="IPR036396">
    <property type="entry name" value="Cyt_P450_sf"/>
</dbReference>
<keyword evidence="8" id="KW-0575">Peroxidase</keyword>
<name>A0ABX8U4G4_9ACTN</name>
<dbReference type="PANTHER" id="PTHR24286:SF24">
    <property type="entry name" value="LANOSTEROL 14-ALPHA DEMETHYLASE"/>
    <property type="match status" value="1"/>
</dbReference>
<gene>
    <name evidence="8" type="primary">cypC</name>
    <name evidence="8" type="ORF">Nocox_25145</name>
</gene>
<evidence type="ECO:0000313" key="8">
    <source>
        <dbReference type="EMBL" id="QYC42632.1"/>
    </source>
</evidence>
<keyword evidence="5 8" id="KW-0560">Oxidoreductase</keyword>
<dbReference type="GO" id="GO:0004601">
    <property type="term" value="F:peroxidase activity"/>
    <property type="evidence" value="ECO:0007669"/>
    <property type="project" value="UniProtKB-KW"/>
</dbReference>
<protein>
    <submittedName>
        <fullName evidence="8">Fatty-acid peroxygenase</fullName>
        <ecNumber evidence="8">1.11.2.4</ecNumber>
    </submittedName>
</protein>
<keyword evidence="3" id="KW-0349">Heme</keyword>
<accession>A0ABX8U4G4</accession>
<comment type="similarity">
    <text evidence="2">Belongs to the cytochrome P450 family.</text>
</comment>
<dbReference type="EC" id="1.11.2.4" evidence="8"/>
<evidence type="ECO:0000256" key="3">
    <source>
        <dbReference type="ARBA" id="ARBA00022617"/>
    </source>
</evidence>
<keyword evidence="4" id="KW-0479">Metal-binding</keyword>
<evidence type="ECO:0000256" key="6">
    <source>
        <dbReference type="ARBA" id="ARBA00023004"/>
    </source>
</evidence>
<dbReference type="Proteomes" id="UP000824681">
    <property type="component" value="Chromosome"/>
</dbReference>
<evidence type="ECO:0000256" key="5">
    <source>
        <dbReference type="ARBA" id="ARBA00023002"/>
    </source>
</evidence>
<dbReference type="EMBL" id="CP068985">
    <property type="protein sequence ID" value="QYC42632.1"/>
    <property type="molecule type" value="Genomic_DNA"/>
</dbReference>
<evidence type="ECO:0000256" key="1">
    <source>
        <dbReference type="ARBA" id="ARBA00001971"/>
    </source>
</evidence>
<evidence type="ECO:0000256" key="4">
    <source>
        <dbReference type="ARBA" id="ARBA00022723"/>
    </source>
</evidence>
<keyword evidence="7" id="KW-0503">Monooxygenase</keyword>
<dbReference type="Pfam" id="PF00067">
    <property type="entry name" value="p450"/>
    <property type="match status" value="1"/>
</dbReference>
<evidence type="ECO:0000256" key="2">
    <source>
        <dbReference type="ARBA" id="ARBA00010617"/>
    </source>
</evidence>
<dbReference type="Gene3D" id="1.10.630.10">
    <property type="entry name" value="Cytochrome P450"/>
    <property type="match status" value="1"/>
</dbReference>
<sequence>MPLDNTPLMLLEGYGWLPARRREAPDGVARTRVLGRRATGLCGPDAARFLYDEDHVLRHGALPGLVQSTLFGHGPVHTLDGADHRVRKAMFLSLMTTAGIADLRRRTAAAWDEAAAGWAAGGEPVVLLDEAARVLGRAVSAWAGVPLSPDEADELAGDCVAMVDGFATPGPRHWRARRARARQEARMTRLLEDVRRGARHAPGGSALAAVARHADAHGERLDPHLAAVELLNVIRPTVAVCWFVAYAAHALHRRPEHRARLRSGDEDFAEAFAHEVRRFYPFAPFVGGRAARDLTWRGHEIPEGTLVLLDLWGQNHDPDLWPEPYAFRPERFLGRAIDPFELVPQGGGDPRTGHRCPGEDITVTLLRELAVRLARLDYDLPPQDLGISLRRVPARPASGVVISDVRPGATSRLLGVRASRGPS</sequence>
<dbReference type="InterPro" id="IPR002401">
    <property type="entry name" value="Cyt_P450_E_grp-I"/>
</dbReference>
<dbReference type="CDD" id="cd11067">
    <property type="entry name" value="CYP152"/>
    <property type="match status" value="1"/>
</dbReference>
<organism evidence="8 9">
    <name type="scientific">Nonomuraea coxensis DSM 45129</name>
    <dbReference type="NCBI Taxonomy" id="1122611"/>
    <lineage>
        <taxon>Bacteria</taxon>
        <taxon>Bacillati</taxon>
        <taxon>Actinomycetota</taxon>
        <taxon>Actinomycetes</taxon>
        <taxon>Streptosporangiales</taxon>
        <taxon>Streptosporangiaceae</taxon>
        <taxon>Nonomuraea</taxon>
    </lineage>
</organism>